<proteinExistence type="inferred from homology"/>
<dbReference type="PIRSF" id="PIRSF000915">
    <property type="entry name" value="PGP-type_phosphatase"/>
    <property type="match status" value="1"/>
</dbReference>
<dbReference type="Pfam" id="PF13242">
    <property type="entry name" value="Hydrolase_like"/>
    <property type="match status" value="1"/>
</dbReference>
<feature type="active site" description="Proton donor" evidence="6">
    <location>
        <position position="13"/>
    </location>
</feature>
<dbReference type="Proteomes" id="UP000092573">
    <property type="component" value="Chromosome"/>
</dbReference>
<feature type="binding site" evidence="8">
    <location>
        <position position="11"/>
    </location>
    <ligand>
        <name>Mg(2+)</name>
        <dbReference type="ChEBI" id="CHEBI:18420"/>
    </ligand>
</feature>
<comment type="cofactor">
    <cofactor evidence="8">
        <name>Mg(2+)</name>
        <dbReference type="ChEBI" id="CHEBI:18420"/>
    </cofactor>
    <text evidence="8">Divalent metal ions. Mg(2+) is the most effective.</text>
</comment>
<evidence type="ECO:0000313" key="10">
    <source>
        <dbReference type="Proteomes" id="UP000092573"/>
    </source>
</evidence>
<dbReference type="RefSeq" id="WP_068695501.1">
    <property type="nucleotide sequence ID" value="NZ_CP014167.1"/>
</dbReference>
<comment type="function">
    <text evidence="5">Catalyzes the dephosphorylation of 2-6 carbon acid sugars in vitro.</text>
</comment>
<dbReference type="STRING" id="1462996.AWM70_08610"/>
<dbReference type="PANTHER" id="PTHR19288">
    <property type="entry name" value="4-NITROPHENYLPHOSPHATASE-RELATED"/>
    <property type="match status" value="1"/>
</dbReference>
<dbReference type="Gene3D" id="3.40.50.1000">
    <property type="entry name" value="HAD superfamily/HAD-like"/>
    <property type="match status" value="2"/>
</dbReference>
<evidence type="ECO:0000256" key="7">
    <source>
        <dbReference type="PIRSR" id="PIRSR000915-2"/>
    </source>
</evidence>
<evidence type="ECO:0000256" key="6">
    <source>
        <dbReference type="PIRSR" id="PIRSR000915-1"/>
    </source>
</evidence>
<keyword evidence="3 9" id="KW-0378">Hydrolase</keyword>
<dbReference type="GO" id="GO:0016791">
    <property type="term" value="F:phosphatase activity"/>
    <property type="evidence" value="ECO:0007669"/>
    <property type="project" value="TreeGrafter"/>
</dbReference>
<dbReference type="NCBIfam" id="TIGR01460">
    <property type="entry name" value="HAD-SF-IIA"/>
    <property type="match status" value="1"/>
</dbReference>
<dbReference type="KEGG" id="pyg:AWM70_08610"/>
<feature type="binding site" evidence="8">
    <location>
        <position position="13"/>
    </location>
    <ligand>
        <name>Mg(2+)</name>
        <dbReference type="ChEBI" id="CHEBI:18420"/>
    </ligand>
</feature>
<evidence type="ECO:0000256" key="8">
    <source>
        <dbReference type="PIRSR" id="PIRSR000915-3"/>
    </source>
</evidence>
<dbReference type="AlphaFoldDB" id="A0A1B1MZQ0"/>
<dbReference type="InterPro" id="IPR006357">
    <property type="entry name" value="HAD-SF_hydro_IIA"/>
</dbReference>
<feature type="binding site" evidence="7">
    <location>
        <position position="182"/>
    </location>
    <ligand>
        <name>substrate</name>
    </ligand>
</feature>
<keyword evidence="4 5" id="KW-0460">Magnesium</keyword>
<dbReference type="SUPFAM" id="SSF56784">
    <property type="entry name" value="HAD-like"/>
    <property type="match status" value="1"/>
</dbReference>
<dbReference type="PANTHER" id="PTHR19288:SF46">
    <property type="entry name" value="HALOACID DEHALOGENASE-LIKE HYDROLASE DOMAIN-CONTAINING PROTEIN 2"/>
    <property type="match status" value="1"/>
</dbReference>
<dbReference type="InterPro" id="IPR023214">
    <property type="entry name" value="HAD_sf"/>
</dbReference>
<dbReference type="Pfam" id="PF13344">
    <property type="entry name" value="Hydrolase_6"/>
    <property type="match status" value="1"/>
</dbReference>
<dbReference type="GO" id="GO:0046872">
    <property type="term" value="F:metal ion binding"/>
    <property type="evidence" value="ECO:0007669"/>
    <property type="project" value="UniProtKB-KW"/>
</dbReference>
<dbReference type="CDD" id="cd07530">
    <property type="entry name" value="HAD_Pase_UmpH-like"/>
    <property type="match status" value="1"/>
</dbReference>
<sequence>MAFGWKGFLIDLDGTMYHGSKRVAGADELIAELNKQNIPFLFVTNNSSRTPGEVADSLRGMGIQAQADQVCTSAVGAARYLAEREPGARVAVVGEAGLVAALEEAGLEVTEDCPEYVVQGIDRSFTYETLRKAVEWITGGAVYILTNPDLLLPGQDGLAPGAGTLSAAIQAATGVKPVTIGKPESILMLQAIEQLGLTAAETAVIGDNMLTDISAGSRSGCGTILTLTGVTTSDNLEHYKELTGITPDQIFGNLYELITALQGKGR</sequence>
<evidence type="ECO:0000313" key="9">
    <source>
        <dbReference type="EMBL" id="ANS74639.1"/>
    </source>
</evidence>
<feature type="active site" description="Nucleophile" evidence="6">
    <location>
        <position position="11"/>
    </location>
</feature>
<evidence type="ECO:0000256" key="4">
    <source>
        <dbReference type="ARBA" id="ARBA00022842"/>
    </source>
</evidence>
<dbReference type="OrthoDB" id="9810449at2"/>
<evidence type="ECO:0000256" key="5">
    <source>
        <dbReference type="PIRNR" id="PIRNR000915"/>
    </source>
</evidence>
<comment type="similarity">
    <text evidence="1 5">Belongs to the HAD-like hydrolase superfamily. NagD family.</text>
</comment>
<dbReference type="SFLD" id="SFLDS00003">
    <property type="entry name" value="Haloacid_Dehalogenase"/>
    <property type="match status" value="1"/>
</dbReference>
<dbReference type="GO" id="GO:0005737">
    <property type="term" value="C:cytoplasm"/>
    <property type="evidence" value="ECO:0007669"/>
    <property type="project" value="TreeGrafter"/>
</dbReference>
<accession>A0A1B1MZQ0</accession>
<reference evidence="9 10" key="1">
    <citation type="submission" date="2016-01" db="EMBL/GenBank/DDBJ databases">
        <title>Complete Genome Sequence of Paenibacillus yonginensis DCY84, a novel Plant Growth-Promoting Bacteria with Elicitation of Induced Systemic Resistance.</title>
        <authorList>
            <person name="Kim Y.J."/>
            <person name="Yang D.C."/>
            <person name="Sukweenadhi J."/>
        </authorList>
    </citation>
    <scope>NUCLEOTIDE SEQUENCE [LARGE SCALE GENOMIC DNA]</scope>
    <source>
        <strain evidence="9 10">DCY84</strain>
    </source>
</reference>
<dbReference type="InterPro" id="IPR006354">
    <property type="entry name" value="HAD-SF_hydro_IIA_hyp1"/>
</dbReference>
<name>A0A1B1MZQ0_9BACL</name>
<dbReference type="SFLD" id="SFLDG01139">
    <property type="entry name" value="C2.A:_Pyridoxal_Phosphate_Phos"/>
    <property type="match status" value="1"/>
</dbReference>
<dbReference type="EMBL" id="CP014167">
    <property type="protein sequence ID" value="ANS74639.1"/>
    <property type="molecule type" value="Genomic_DNA"/>
</dbReference>
<dbReference type="InterPro" id="IPR036412">
    <property type="entry name" value="HAD-like_sf"/>
</dbReference>
<dbReference type="NCBIfam" id="TIGR01457">
    <property type="entry name" value="HAD-SF-IIA-hyp2"/>
    <property type="match status" value="1"/>
</dbReference>
<feature type="binding site" evidence="8">
    <location>
        <position position="207"/>
    </location>
    <ligand>
        <name>Mg(2+)</name>
        <dbReference type="ChEBI" id="CHEBI:18420"/>
    </ligand>
</feature>
<keyword evidence="2 5" id="KW-0479">Metal-binding</keyword>
<gene>
    <name evidence="9" type="ORF">AWM70_08610</name>
</gene>
<dbReference type="EC" id="3.1.3.-" evidence="5"/>
<evidence type="ECO:0000256" key="1">
    <source>
        <dbReference type="ARBA" id="ARBA00006696"/>
    </source>
</evidence>
<evidence type="ECO:0000256" key="3">
    <source>
        <dbReference type="ARBA" id="ARBA00022801"/>
    </source>
</evidence>
<protein>
    <recommendedName>
        <fullName evidence="5">Acid sugar phosphatase</fullName>
        <ecNumber evidence="5">3.1.3.-</ecNumber>
    </recommendedName>
</protein>
<keyword evidence="10" id="KW-1185">Reference proteome</keyword>
<organism evidence="9 10">
    <name type="scientific">Paenibacillus yonginensis</name>
    <dbReference type="NCBI Taxonomy" id="1462996"/>
    <lineage>
        <taxon>Bacteria</taxon>
        <taxon>Bacillati</taxon>
        <taxon>Bacillota</taxon>
        <taxon>Bacilli</taxon>
        <taxon>Bacillales</taxon>
        <taxon>Paenibacillaceae</taxon>
        <taxon>Paenibacillus</taxon>
    </lineage>
</organism>
<evidence type="ECO:0000256" key="2">
    <source>
        <dbReference type="ARBA" id="ARBA00022723"/>
    </source>
</evidence>